<keyword evidence="3" id="KW-0934">Plastid</keyword>
<evidence type="ECO:0000256" key="1">
    <source>
        <dbReference type="ARBA" id="ARBA00004229"/>
    </source>
</evidence>
<evidence type="ECO:0000256" key="10">
    <source>
        <dbReference type="ARBA" id="ARBA00061529"/>
    </source>
</evidence>
<dbReference type="SUPFAM" id="SSF54928">
    <property type="entry name" value="RNA-binding domain, RBD"/>
    <property type="match status" value="2"/>
</dbReference>
<gene>
    <name evidence="16" type="ORF">D0Y65_020625</name>
</gene>
<dbReference type="InterPro" id="IPR035979">
    <property type="entry name" value="RBD_domain_sf"/>
</dbReference>
<dbReference type="PANTHER" id="PTHR48025:SF4">
    <property type="entry name" value="SMALL RIBOSOMAL SUBUNIT PROTEIN CS22"/>
    <property type="match status" value="1"/>
</dbReference>
<reference evidence="16 17" key="1">
    <citation type="submission" date="2018-09" db="EMBL/GenBank/DDBJ databases">
        <title>A high-quality reference genome of wild soybean provides a powerful tool to mine soybean genomes.</title>
        <authorList>
            <person name="Xie M."/>
            <person name="Chung C.Y.L."/>
            <person name="Li M.-W."/>
            <person name="Wong F.-L."/>
            <person name="Chan T.-F."/>
            <person name="Lam H.-M."/>
        </authorList>
    </citation>
    <scope>NUCLEOTIDE SEQUENCE [LARGE SCALE GENOMIC DNA]</scope>
    <source>
        <strain evidence="17">cv. W05</strain>
        <tissue evidence="16">Hypocotyl of etiolated seedlings</tissue>
    </source>
</reference>
<keyword evidence="5" id="KW-0677">Repeat</keyword>
<evidence type="ECO:0000256" key="7">
    <source>
        <dbReference type="ARBA" id="ARBA00022946"/>
    </source>
</evidence>
<comment type="caution">
    <text evidence="16">The sequence shown here is derived from an EMBL/GenBank/DDBJ whole genome shotgun (WGS) entry which is preliminary data.</text>
</comment>
<dbReference type="PANTHER" id="PTHR48025">
    <property type="entry name" value="OS02G0815200 PROTEIN"/>
    <property type="match status" value="1"/>
</dbReference>
<organism evidence="16 17">
    <name type="scientific">Glycine soja</name>
    <name type="common">Wild soybean</name>
    <dbReference type="NCBI Taxonomy" id="3848"/>
    <lineage>
        <taxon>Eukaryota</taxon>
        <taxon>Viridiplantae</taxon>
        <taxon>Streptophyta</taxon>
        <taxon>Embryophyta</taxon>
        <taxon>Tracheophyta</taxon>
        <taxon>Spermatophyta</taxon>
        <taxon>Magnoliopsida</taxon>
        <taxon>eudicotyledons</taxon>
        <taxon>Gunneridae</taxon>
        <taxon>Pentapetalae</taxon>
        <taxon>rosids</taxon>
        <taxon>fabids</taxon>
        <taxon>Fabales</taxon>
        <taxon>Fabaceae</taxon>
        <taxon>Papilionoideae</taxon>
        <taxon>50 kb inversion clade</taxon>
        <taxon>NPAAA clade</taxon>
        <taxon>indigoferoid/millettioid clade</taxon>
        <taxon>Phaseoleae</taxon>
        <taxon>Glycine</taxon>
        <taxon>Glycine subgen. Soja</taxon>
    </lineage>
</organism>
<dbReference type="FunFam" id="3.30.70.330:FF:000401">
    <property type="entry name" value="30S ribosomal protein 2, chloroplastic"/>
    <property type="match status" value="1"/>
</dbReference>
<evidence type="ECO:0000256" key="8">
    <source>
        <dbReference type="ARBA" id="ARBA00022980"/>
    </source>
</evidence>
<evidence type="ECO:0000256" key="12">
    <source>
        <dbReference type="ARBA" id="ARBA00070346"/>
    </source>
</evidence>
<evidence type="ECO:0000256" key="6">
    <source>
        <dbReference type="ARBA" id="ARBA00022884"/>
    </source>
</evidence>
<dbReference type="Gene3D" id="3.30.70.330">
    <property type="match status" value="2"/>
</dbReference>
<evidence type="ECO:0000256" key="5">
    <source>
        <dbReference type="ARBA" id="ARBA00022737"/>
    </source>
</evidence>
<comment type="subunit">
    <text evidence="11">Component of the chloroplast small ribosomal subunit (SSU). Mature 70S chloroplast ribosomes of higher plants consist of a small (30S) and a large (50S) subunit. The 30S small subunit contains 1 molecule of ribosomal RNA (16S rRNA) and 24 different proteins. The 50S large subunit contains 3 rRNA molecules (23S, 5S and 4.5S rRNA) and 33 different proteins.</text>
</comment>
<dbReference type="CDD" id="cd21609">
    <property type="entry name" value="RRM1_PSRP2_like"/>
    <property type="match status" value="1"/>
</dbReference>
<dbReference type="EMBL" id="QZWG01000008">
    <property type="protein sequence ID" value="RZB97020.1"/>
    <property type="molecule type" value="Genomic_DNA"/>
</dbReference>
<proteinExistence type="inferred from homology"/>
<dbReference type="InterPro" id="IPR050502">
    <property type="entry name" value="Euk_RNA-bind_prot"/>
</dbReference>
<evidence type="ECO:0000256" key="9">
    <source>
        <dbReference type="ARBA" id="ARBA00023274"/>
    </source>
</evidence>
<evidence type="ECO:0000256" key="13">
    <source>
        <dbReference type="ARBA" id="ARBA00077833"/>
    </source>
</evidence>
<evidence type="ECO:0000256" key="14">
    <source>
        <dbReference type="PROSITE-ProRule" id="PRU00176"/>
    </source>
</evidence>
<keyword evidence="4" id="KW-0699">rRNA-binding</keyword>
<comment type="subcellular location">
    <subcellularLocation>
        <location evidence="1">Plastid</location>
        <location evidence="1">Chloroplast</location>
    </subcellularLocation>
</comment>
<keyword evidence="7" id="KW-0809">Transit peptide</keyword>
<dbReference type="GO" id="GO:0003729">
    <property type="term" value="F:mRNA binding"/>
    <property type="evidence" value="ECO:0007669"/>
    <property type="project" value="TreeGrafter"/>
</dbReference>
<dbReference type="SMART" id="SM00360">
    <property type="entry name" value="RRM"/>
    <property type="match status" value="2"/>
</dbReference>
<dbReference type="CDD" id="cd21610">
    <property type="entry name" value="RRM2_PSRP2"/>
    <property type="match status" value="1"/>
</dbReference>
<comment type="similarity">
    <text evidence="10">Belongs to the chloroplast-specific ribosomal protein cS22 family.</text>
</comment>
<accession>A0A445JEY2</accession>
<evidence type="ECO:0000256" key="2">
    <source>
        <dbReference type="ARBA" id="ARBA00022528"/>
    </source>
</evidence>
<dbReference type="Pfam" id="PF00076">
    <property type="entry name" value="RRM_1"/>
    <property type="match status" value="2"/>
</dbReference>
<dbReference type="GO" id="GO:1901259">
    <property type="term" value="P:chloroplast rRNA processing"/>
    <property type="evidence" value="ECO:0007669"/>
    <property type="project" value="TreeGrafter"/>
</dbReference>
<evidence type="ECO:0000256" key="11">
    <source>
        <dbReference type="ARBA" id="ARBA00063129"/>
    </source>
</evidence>
<feature type="domain" description="RRM" evidence="15">
    <location>
        <begin position="356"/>
        <end position="432"/>
    </location>
</feature>
<evidence type="ECO:0000313" key="16">
    <source>
        <dbReference type="EMBL" id="RZB97020.1"/>
    </source>
</evidence>
<keyword evidence="2" id="KW-0150">Chloroplast</keyword>
<dbReference type="GO" id="GO:0019843">
    <property type="term" value="F:rRNA binding"/>
    <property type="evidence" value="ECO:0007669"/>
    <property type="project" value="UniProtKB-KW"/>
</dbReference>
<evidence type="ECO:0000259" key="15">
    <source>
        <dbReference type="PROSITE" id="PS50102"/>
    </source>
</evidence>
<dbReference type="SMART" id="SM00361">
    <property type="entry name" value="RRM_1"/>
    <property type="match status" value="2"/>
</dbReference>
<evidence type="ECO:0000256" key="4">
    <source>
        <dbReference type="ARBA" id="ARBA00022730"/>
    </source>
</evidence>
<evidence type="ECO:0000313" key="17">
    <source>
        <dbReference type="Proteomes" id="UP000289340"/>
    </source>
</evidence>
<dbReference type="GO" id="GO:0009535">
    <property type="term" value="C:chloroplast thylakoid membrane"/>
    <property type="evidence" value="ECO:0007669"/>
    <property type="project" value="TreeGrafter"/>
</dbReference>
<dbReference type="AlphaFoldDB" id="A0A445JEY2"/>
<dbReference type="Proteomes" id="UP000289340">
    <property type="component" value="Chromosome 8"/>
</dbReference>
<keyword evidence="6 14" id="KW-0694">RNA-binding</keyword>
<dbReference type="InterPro" id="IPR012677">
    <property type="entry name" value="Nucleotide-bd_a/b_plait_sf"/>
</dbReference>
<evidence type="ECO:0000256" key="3">
    <source>
        <dbReference type="ARBA" id="ARBA00022640"/>
    </source>
</evidence>
<sequence length="432" mass="47460">MKRPTGPSIYANRKWIFSGTKHHLDNKINLRLCSQNQNLNFHCSFVTSSSLSHHTTMASLHSSFLLTSNFLSLTTPSSFPTHILFPMRLSTTHLRPLLLTTRHGFGRSPFAAVAEQAATATEAAVRRLYAGNIPRTVTNNELAKIVQEHGVVEKAEALIEPDYGSGCQCSERRPRNILVTLTHHTTMASLHSSFLLTSNFLSLTTPSSSSTHVLFPMRLSTTHLRPLLLTTRHGFGRPPFAAVAEQAATATEASARRLYVGNIPRTVTNDELAKIVQEHGAVEKAEVMYDKYSGRSRRFAFVTMKTVEDATAVIEKLNGTEIGGREVKVNVTEKPLSTPDLPLLQAEESEFIDSPHKVYVGNLAKTVTTDTLKNFFSEKGKVLSAKVSRVPGTSKSSGYGFVTFSSEEDVEAAISSFNNSLLEGQTIRVNKA</sequence>
<keyword evidence="8 16" id="KW-0689">Ribosomal protein</keyword>
<dbReference type="GO" id="GO:0005840">
    <property type="term" value="C:ribosome"/>
    <property type="evidence" value="ECO:0007669"/>
    <property type="project" value="UniProtKB-KW"/>
</dbReference>
<dbReference type="GO" id="GO:1990904">
    <property type="term" value="C:ribonucleoprotein complex"/>
    <property type="evidence" value="ECO:0007669"/>
    <property type="project" value="UniProtKB-KW"/>
</dbReference>
<name>A0A445JEY2_GLYSO</name>
<dbReference type="InterPro" id="IPR000504">
    <property type="entry name" value="RRM_dom"/>
</dbReference>
<keyword evidence="9" id="KW-0687">Ribonucleoprotein</keyword>
<feature type="domain" description="RRM" evidence="15">
    <location>
        <begin position="256"/>
        <end position="334"/>
    </location>
</feature>
<dbReference type="PROSITE" id="PS50102">
    <property type="entry name" value="RRM"/>
    <property type="match status" value="2"/>
</dbReference>
<keyword evidence="17" id="KW-1185">Reference proteome</keyword>
<protein>
    <recommendedName>
        <fullName evidence="12">Small ribosomal subunit protein cS22</fullName>
    </recommendedName>
    <alternativeName>
        <fullName evidence="13">30S ribosomal protein 2, chloroplastic</fullName>
    </alternativeName>
</protein>
<dbReference type="InterPro" id="IPR003954">
    <property type="entry name" value="RRM_euk-type"/>
</dbReference>